<dbReference type="PANTHER" id="PTHR47107">
    <property type="entry name" value="SVF1-LIKE PROTEIN YDR222W-RELATED"/>
    <property type="match status" value="1"/>
</dbReference>
<dbReference type="InterPro" id="IPR013931">
    <property type="entry name" value="Svf1-like_N"/>
</dbReference>
<dbReference type="SUPFAM" id="SSF159245">
    <property type="entry name" value="AttH-like"/>
    <property type="match status" value="1"/>
</dbReference>
<dbReference type="AlphaFoldDB" id="A0A167R1X5"/>
<dbReference type="GO" id="GO:0005737">
    <property type="term" value="C:cytoplasm"/>
    <property type="evidence" value="ECO:0007669"/>
    <property type="project" value="UniProtKB-SubCell"/>
</dbReference>
<comment type="similarity">
    <text evidence="2">Belongs to the SVF1 family.</text>
</comment>
<name>A0A167R1X5_CALVF</name>
<evidence type="ECO:0000256" key="2">
    <source>
        <dbReference type="ARBA" id="ARBA00009069"/>
    </source>
</evidence>
<evidence type="ECO:0000313" key="6">
    <source>
        <dbReference type="EMBL" id="KZP00469.1"/>
    </source>
</evidence>
<dbReference type="Proteomes" id="UP000076738">
    <property type="component" value="Unassembled WGS sequence"/>
</dbReference>
<sequence>MVVIAQWESRNDAAGANFHPVTSAFPPGAQCGPLEPQDTEWAQGGGFATETQIWYNVFDNGVFVFCQIIHSSVGLWSPQIQFTCKVFDPASGEQTWKSANVSKFTCPPPPSGSRVYDKRSAQSEKFRVIHTPATETAPEQYRVDATPDNGLQVSLTVQRPPTIPGYKLGAGPRGGMSYFGDEERPDGFVVHRFWPRTVSSGVVMVNGKAYDAKGHGMFVHAIQGMRPNLVAQRWKFGLFISPGDVLGGVSALQMEFETTEAYGRRKVEGEKLQGEVQVNVGCVVAQDKLVLATGETRWADEREGDKTGVLSRADYEVALDDETGYKVPTSIQWTWKGPAADGDKGEVTARIKSEFGAPTKPNGLLEKVDVLGEMPYMVRKLVNYAAGVKPYIYQYFNPATIEVTLPGKEPQTIEGVLFNEASFISNP</sequence>
<dbReference type="InterPro" id="IPR033394">
    <property type="entry name" value="Svf1-like_C"/>
</dbReference>
<comment type="subcellular location">
    <subcellularLocation>
        <location evidence="1">Cytoplasm</location>
    </subcellularLocation>
</comment>
<dbReference type="Pfam" id="PF08622">
    <property type="entry name" value="Svf1"/>
    <property type="match status" value="1"/>
</dbReference>
<dbReference type="STRING" id="1330018.A0A167R1X5"/>
<dbReference type="Pfam" id="PF17187">
    <property type="entry name" value="Svf1_C"/>
    <property type="match status" value="1"/>
</dbReference>
<proteinExistence type="inferred from homology"/>
<dbReference type="InterPro" id="IPR051385">
    <property type="entry name" value="Ceramide-binding_SVF1"/>
</dbReference>
<evidence type="ECO:0000313" key="7">
    <source>
        <dbReference type="Proteomes" id="UP000076738"/>
    </source>
</evidence>
<feature type="domain" description="Svf1-like C-terminal" evidence="5">
    <location>
        <begin position="225"/>
        <end position="425"/>
    </location>
</feature>
<keyword evidence="3" id="KW-0963">Cytoplasm</keyword>
<gene>
    <name evidence="6" type="ORF">CALVIDRAFT_524796</name>
</gene>
<dbReference type="GO" id="GO:0006979">
    <property type="term" value="P:response to oxidative stress"/>
    <property type="evidence" value="ECO:0007669"/>
    <property type="project" value="InterPro"/>
</dbReference>
<feature type="domain" description="Svf1-like N-terminal" evidence="4">
    <location>
        <begin position="49"/>
        <end position="223"/>
    </location>
</feature>
<dbReference type="EMBL" id="KV417269">
    <property type="protein sequence ID" value="KZP00469.1"/>
    <property type="molecule type" value="Genomic_DNA"/>
</dbReference>
<evidence type="ECO:0000259" key="4">
    <source>
        <dbReference type="Pfam" id="PF08622"/>
    </source>
</evidence>
<reference evidence="6 7" key="1">
    <citation type="journal article" date="2016" name="Mol. Biol. Evol.">
        <title>Comparative Genomics of Early-Diverging Mushroom-Forming Fungi Provides Insights into the Origins of Lignocellulose Decay Capabilities.</title>
        <authorList>
            <person name="Nagy L.G."/>
            <person name="Riley R."/>
            <person name="Tritt A."/>
            <person name="Adam C."/>
            <person name="Daum C."/>
            <person name="Floudas D."/>
            <person name="Sun H."/>
            <person name="Yadav J.S."/>
            <person name="Pangilinan J."/>
            <person name="Larsson K.H."/>
            <person name="Matsuura K."/>
            <person name="Barry K."/>
            <person name="Labutti K."/>
            <person name="Kuo R."/>
            <person name="Ohm R.A."/>
            <person name="Bhattacharya S.S."/>
            <person name="Shirouzu T."/>
            <person name="Yoshinaga Y."/>
            <person name="Martin F.M."/>
            <person name="Grigoriev I.V."/>
            <person name="Hibbett D.S."/>
        </authorList>
    </citation>
    <scope>NUCLEOTIDE SEQUENCE [LARGE SCALE GENOMIC DNA]</scope>
    <source>
        <strain evidence="6 7">TUFC12733</strain>
    </source>
</reference>
<protein>
    <submittedName>
        <fullName evidence="6">Survival factor 1</fullName>
    </submittedName>
</protein>
<evidence type="ECO:0000259" key="5">
    <source>
        <dbReference type="Pfam" id="PF17187"/>
    </source>
</evidence>
<dbReference type="OrthoDB" id="2590239at2759"/>
<organism evidence="6 7">
    <name type="scientific">Calocera viscosa (strain TUFC12733)</name>
    <dbReference type="NCBI Taxonomy" id="1330018"/>
    <lineage>
        <taxon>Eukaryota</taxon>
        <taxon>Fungi</taxon>
        <taxon>Dikarya</taxon>
        <taxon>Basidiomycota</taxon>
        <taxon>Agaricomycotina</taxon>
        <taxon>Dacrymycetes</taxon>
        <taxon>Dacrymycetales</taxon>
        <taxon>Dacrymycetaceae</taxon>
        <taxon>Calocera</taxon>
    </lineage>
</organism>
<evidence type="ECO:0000256" key="3">
    <source>
        <dbReference type="ARBA" id="ARBA00022490"/>
    </source>
</evidence>
<accession>A0A167R1X5</accession>
<evidence type="ECO:0000256" key="1">
    <source>
        <dbReference type="ARBA" id="ARBA00004496"/>
    </source>
</evidence>
<keyword evidence="7" id="KW-1185">Reference proteome</keyword>
<dbReference type="PANTHER" id="PTHR47107:SF1">
    <property type="entry name" value="CERAMIDE-BINDING PROTEIN SVF1-RELATED"/>
    <property type="match status" value="1"/>
</dbReference>